<evidence type="ECO:0000256" key="1">
    <source>
        <dbReference type="ARBA" id="ARBA00004141"/>
    </source>
</evidence>
<keyword evidence="3" id="KW-0812">Transmembrane</keyword>
<evidence type="ECO:0000256" key="2">
    <source>
        <dbReference type="ARBA" id="ARBA00009190"/>
    </source>
</evidence>
<evidence type="ECO:0000256" key="6">
    <source>
        <dbReference type="RuleBase" id="RU365102"/>
    </source>
</evidence>
<evidence type="ECO:0000313" key="8">
    <source>
        <dbReference type="Proteomes" id="UP001193748"/>
    </source>
</evidence>
<protein>
    <recommendedName>
        <fullName evidence="6">GDT1 family protein</fullName>
    </recommendedName>
</protein>
<proteinExistence type="inferred from homology"/>
<sequence length="60" mass="6459">MVVAEMGDKTQLMTITIAEENQQPLFILMGTTVGMLIADGIGILGEHGCVSIYKIDIYNG</sequence>
<dbReference type="AlphaFoldDB" id="A0AAX0AVK0"/>
<keyword evidence="4" id="KW-1133">Transmembrane helix</keyword>
<dbReference type="GO" id="GO:0016020">
    <property type="term" value="C:membrane"/>
    <property type="evidence" value="ECO:0007669"/>
    <property type="project" value="UniProtKB-SubCell"/>
</dbReference>
<accession>A0AAX0AVK0</accession>
<evidence type="ECO:0000256" key="5">
    <source>
        <dbReference type="ARBA" id="ARBA00023136"/>
    </source>
</evidence>
<keyword evidence="5" id="KW-0472">Membrane</keyword>
<comment type="caution">
    <text evidence="7">The sequence shown here is derived from an EMBL/GenBank/DDBJ whole genome shotgun (WGS) entry which is preliminary data.</text>
</comment>
<reference evidence="7" key="2">
    <citation type="journal article" date="2022" name="Nat. Biotechnol.">
        <title>Carbon-negative production of acetone and isopropanol by gas fermentation at industrial pilot scale.</title>
        <authorList>
            <person name="Liew F.E."/>
            <person name="Nogle R."/>
            <person name="Abdalla T."/>
            <person name="Rasor B.J."/>
            <person name="Canter C."/>
            <person name="Jensen R.O."/>
            <person name="Wang L."/>
            <person name="Strutz J."/>
            <person name="Chirania P."/>
            <person name="De Tissera S."/>
            <person name="Mueller A.P."/>
            <person name="Ruan Z."/>
            <person name="Gao A."/>
            <person name="Tran L."/>
            <person name="Engle N.L."/>
            <person name="Bromley J.C."/>
            <person name="Daniell J."/>
            <person name="Conrado R."/>
            <person name="Tschaplinski T.J."/>
            <person name="Giannone R.J."/>
            <person name="Hettich R.L."/>
            <person name="Karim A.S."/>
            <person name="Simpson S.D."/>
            <person name="Brown S.D."/>
            <person name="Leang C."/>
            <person name="Jewett M.C."/>
            <person name="Kopke M."/>
        </authorList>
    </citation>
    <scope>NUCLEOTIDE SEQUENCE</scope>
    <source>
        <strain evidence="7">DJ080</strain>
    </source>
</reference>
<evidence type="ECO:0000256" key="4">
    <source>
        <dbReference type="ARBA" id="ARBA00022989"/>
    </source>
</evidence>
<dbReference type="Proteomes" id="UP001193748">
    <property type="component" value="Unassembled WGS sequence"/>
</dbReference>
<dbReference type="InterPro" id="IPR001727">
    <property type="entry name" value="GDT1-like"/>
</dbReference>
<organism evidence="7 8">
    <name type="scientific">Clostridium beijerinckii</name>
    <name type="common">Clostridium MP</name>
    <dbReference type="NCBI Taxonomy" id="1520"/>
    <lineage>
        <taxon>Bacteria</taxon>
        <taxon>Bacillati</taxon>
        <taxon>Bacillota</taxon>
        <taxon>Clostridia</taxon>
        <taxon>Eubacteriales</taxon>
        <taxon>Clostridiaceae</taxon>
        <taxon>Clostridium</taxon>
    </lineage>
</organism>
<dbReference type="EMBL" id="JABSWW010000001">
    <property type="protein sequence ID" value="NRT86971.1"/>
    <property type="molecule type" value="Genomic_DNA"/>
</dbReference>
<comment type="subcellular location">
    <subcellularLocation>
        <location evidence="1 6">Membrane</location>
        <topology evidence="1 6">Multi-pass membrane protein</topology>
    </subcellularLocation>
</comment>
<dbReference type="GO" id="GO:0046873">
    <property type="term" value="F:metal ion transmembrane transporter activity"/>
    <property type="evidence" value="ECO:0007669"/>
    <property type="project" value="InterPro"/>
</dbReference>
<dbReference type="Pfam" id="PF01169">
    <property type="entry name" value="GDT1"/>
    <property type="match status" value="1"/>
</dbReference>
<gene>
    <name evidence="7" type="ORF">B0H41_000650</name>
</gene>
<comment type="similarity">
    <text evidence="2 6">Belongs to the GDT1 family.</text>
</comment>
<name>A0AAX0AVK0_CLOBE</name>
<evidence type="ECO:0000313" key="7">
    <source>
        <dbReference type="EMBL" id="NRT86971.1"/>
    </source>
</evidence>
<evidence type="ECO:0000256" key="3">
    <source>
        <dbReference type="ARBA" id="ARBA00022692"/>
    </source>
</evidence>
<reference evidence="7" key="1">
    <citation type="submission" date="2020-05" db="EMBL/GenBank/DDBJ databases">
        <authorList>
            <person name="Brown S."/>
            <person name="Huntemann M."/>
            <person name="Clum A."/>
            <person name="Spunde A."/>
            <person name="Palaniappan K."/>
            <person name="Ritter S."/>
            <person name="Mikhailova N."/>
            <person name="Chen I.-M."/>
            <person name="Stamatis D."/>
            <person name="Reddy T."/>
            <person name="O'Malley R."/>
            <person name="Daum C."/>
            <person name="Shapiro N."/>
            <person name="Ivanova N."/>
            <person name="Kyrpides N."/>
            <person name="Woyke T."/>
        </authorList>
    </citation>
    <scope>NUCLEOTIDE SEQUENCE</scope>
    <source>
        <strain evidence="7">DJ080</strain>
    </source>
</reference>